<dbReference type="GO" id="GO:1904680">
    <property type="term" value="F:peptide transmembrane transporter activity"/>
    <property type="evidence" value="ECO:0007669"/>
    <property type="project" value="TreeGrafter"/>
</dbReference>
<feature type="domain" description="Solute-binding protein family 5" evidence="1">
    <location>
        <begin position="43"/>
        <end position="130"/>
    </location>
</feature>
<proteinExistence type="predicted"/>
<dbReference type="InterPro" id="IPR000914">
    <property type="entry name" value="SBP_5_dom"/>
</dbReference>
<dbReference type="PANTHER" id="PTHR30290">
    <property type="entry name" value="PERIPLASMIC BINDING COMPONENT OF ABC TRANSPORTER"/>
    <property type="match status" value="1"/>
</dbReference>
<dbReference type="KEGG" id="halu:HUG12_04455"/>
<evidence type="ECO:0000313" key="2">
    <source>
        <dbReference type="EMBL" id="QLG61028.1"/>
    </source>
</evidence>
<dbReference type="AlphaFoldDB" id="A0A7D5L977"/>
<protein>
    <submittedName>
        <fullName evidence="2">ABC transporter substrate-binding protein</fullName>
    </submittedName>
</protein>
<dbReference type="Pfam" id="PF00496">
    <property type="entry name" value="SBP_bac_5"/>
    <property type="match status" value="2"/>
</dbReference>
<dbReference type="CDD" id="cd00995">
    <property type="entry name" value="PBP2_NikA_DppA_OppA_like"/>
    <property type="match status" value="1"/>
</dbReference>
<reference evidence="2 3" key="1">
    <citation type="submission" date="2020-06" db="EMBL/GenBank/DDBJ databases">
        <title>NJ-3-1, isolated from saline soil.</title>
        <authorList>
            <person name="Cui H.L."/>
            <person name="Shi X."/>
        </authorList>
    </citation>
    <scope>NUCLEOTIDE SEQUENCE [LARGE SCALE GENOMIC DNA]</scope>
    <source>
        <strain evidence="2 3">NJ-3-1</strain>
    </source>
</reference>
<accession>A0A7D5L977</accession>
<evidence type="ECO:0000313" key="3">
    <source>
        <dbReference type="Proteomes" id="UP000509626"/>
    </source>
</evidence>
<dbReference type="PROSITE" id="PS51318">
    <property type="entry name" value="TAT"/>
    <property type="match status" value="1"/>
</dbReference>
<dbReference type="GeneID" id="56036684"/>
<dbReference type="GO" id="GO:0015833">
    <property type="term" value="P:peptide transport"/>
    <property type="evidence" value="ECO:0007669"/>
    <property type="project" value="TreeGrafter"/>
</dbReference>
<dbReference type="Gene3D" id="3.40.190.10">
    <property type="entry name" value="Periplasmic binding protein-like II"/>
    <property type="match status" value="1"/>
</dbReference>
<dbReference type="Proteomes" id="UP000509626">
    <property type="component" value="Chromosome"/>
</dbReference>
<sequence length="557" mass="62414">MRKTTKTRRDVLRKTAGAGSAGISLALAGCGGSGGGNGGGGGAGDPVDPIELIVTTQDYDPVRYEFGNLIADNWRELGFEVEVNPLAWNSIVDQAMTQQDFDAFTLNWAGRAERLDPDVFSYSLHHSSQTDKGSYNHINYVNSEYDEYAETQRETYDEEERREAVMKCQEIFAEDQPRTPIANQTQAMPYLEDRFDEVVNMMGEGLMSFWTAVDSVPADGVEQISLGYPSDVNNLNPVDGAATHDTQTMRLIYDKLVRIDRDGTTRNWLAEEIEEVDDTTIRATIREGEQWHDGEDLTIEDVKFSFDYLGEHSSVLGGFIDTLESTEIVDDRTVEFSFEEPFAPFIPIGLGQVFIIPQHIWEGVPDDLDGVSEPVEWENPEPVGSGPFKFVEWNRDEQMTLEANEDHFNPPNIQELIKVPGADMQSLVRLVEDESLDMIGWVAGPDTVNRLDSEVDHVGISSIDSHGWYHINYQLDRAPFDDVAVRHALADAIPKQDIVDIVMDGMASVAHTFMAEVNEFWHNPDVMEFGDDIEGAQATLEEAGYTLQNGRLYYPEE</sequence>
<dbReference type="OrthoDB" id="233597at2157"/>
<dbReference type="SUPFAM" id="SSF53850">
    <property type="entry name" value="Periplasmic binding protein-like II"/>
    <property type="match status" value="2"/>
</dbReference>
<dbReference type="InterPro" id="IPR039424">
    <property type="entry name" value="SBP_5"/>
</dbReference>
<dbReference type="RefSeq" id="WP_179267612.1">
    <property type="nucleotide sequence ID" value="NZ_CP058579.1"/>
</dbReference>
<feature type="domain" description="Solute-binding protein family 5" evidence="1">
    <location>
        <begin position="266"/>
        <end position="552"/>
    </location>
</feature>
<gene>
    <name evidence="2" type="ORF">HUG12_04455</name>
</gene>
<name>A0A7D5L977_9EURY</name>
<evidence type="ECO:0000259" key="1">
    <source>
        <dbReference type="Pfam" id="PF00496"/>
    </source>
</evidence>
<organism evidence="2 3">
    <name type="scientific">Halorarum salinum</name>
    <dbReference type="NCBI Taxonomy" id="2743089"/>
    <lineage>
        <taxon>Archaea</taxon>
        <taxon>Methanobacteriati</taxon>
        <taxon>Methanobacteriota</taxon>
        <taxon>Stenosarchaea group</taxon>
        <taxon>Halobacteria</taxon>
        <taxon>Halobacteriales</taxon>
        <taxon>Haloferacaceae</taxon>
        <taxon>Halorarum</taxon>
    </lineage>
</organism>
<dbReference type="InterPro" id="IPR006311">
    <property type="entry name" value="TAT_signal"/>
</dbReference>
<dbReference type="PROSITE" id="PS51257">
    <property type="entry name" value="PROKAR_LIPOPROTEIN"/>
    <property type="match status" value="1"/>
</dbReference>
<dbReference type="EMBL" id="CP058579">
    <property type="protein sequence ID" value="QLG61028.1"/>
    <property type="molecule type" value="Genomic_DNA"/>
</dbReference>
<keyword evidence="3" id="KW-1185">Reference proteome</keyword>
<dbReference type="Gene3D" id="3.10.105.10">
    <property type="entry name" value="Dipeptide-binding Protein, Domain 3"/>
    <property type="match status" value="2"/>
</dbReference>